<feature type="compositionally biased region" description="Basic and acidic residues" evidence="1">
    <location>
        <begin position="24"/>
        <end position="39"/>
    </location>
</feature>
<evidence type="ECO:0000313" key="3">
    <source>
        <dbReference type="Proteomes" id="UP001501447"/>
    </source>
</evidence>
<evidence type="ECO:0000313" key="2">
    <source>
        <dbReference type="EMBL" id="GAA2623644.1"/>
    </source>
</evidence>
<dbReference type="SUPFAM" id="SSF89392">
    <property type="entry name" value="Prokaryotic lipoproteins and lipoprotein localization factors"/>
    <property type="match status" value="1"/>
</dbReference>
<name>A0ABN3QDJ8_9ACTN</name>
<sequence>MNRPGPHDATAGLATAGRAGPGSDRTRDRQDMTQVRHERGGAVTVRVLAAAGAAGVTLLTATGCSPGGAAATGAKPGGPPDAAAVRRAAETLTAAGSARVRTSMEMTSGGTRVTVGGRGAFDLARRTGRLKIMLPSGAQGARPGERRPVTELIAPGALYMKNRGAGVPDDKWVRLDTTSLPDGNLVTGGATDPVSAAELLRGARRMVYEGTDELDGERVWHFSGVVDIERAAVAAPPRAQRQLRAAEKGFSGHRVPFDAYLDGQGRLRKVQHRFTFAGSPAGSAGAAGSAGSAGPAASPASPASSSAGGAAEDGEGIVVTSTTSLDGFGTRVRVVMPEPRDIYAGKIAAP</sequence>
<keyword evidence="2" id="KW-0449">Lipoprotein</keyword>
<protein>
    <submittedName>
        <fullName evidence="2">Lipoprotein</fullName>
    </submittedName>
</protein>
<dbReference type="Gene3D" id="2.50.20.20">
    <property type="match status" value="1"/>
</dbReference>
<feature type="region of interest" description="Disordered" evidence="1">
    <location>
        <begin position="1"/>
        <end position="39"/>
    </location>
</feature>
<comment type="caution">
    <text evidence="2">The sequence shown here is derived from an EMBL/GenBank/DDBJ whole genome shotgun (WGS) entry which is preliminary data.</text>
</comment>
<reference evidence="2 3" key="1">
    <citation type="journal article" date="2019" name="Int. J. Syst. Evol. Microbiol.">
        <title>The Global Catalogue of Microorganisms (GCM) 10K type strain sequencing project: providing services to taxonomists for standard genome sequencing and annotation.</title>
        <authorList>
            <consortium name="The Broad Institute Genomics Platform"/>
            <consortium name="The Broad Institute Genome Sequencing Center for Infectious Disease"/>
            <person name="Wu L."/>
            <person name="Ma J."/>
        </authorList>
    </citation>
    <scope>NUCLEOTIDE SEQUENCE [LARGE SCALE GENOMIC DNA]</scope>
    <source>
        <strain evidence="2 3">JCM 16373</strain>
    </source>
</reference>
<feature type="compositionally biased region" description="Low complexity" evidence="1">
    <location>
        <begin position="9"/>
        <end position="22"/>
    </location>
</feature>
<dbReference type="EMBL" id="BAAARJ010000013">
    <property type="protein sequence ID" value="GAA2623644.1"/>
    <property type="molecule type" value="Genomic_DNA"/>
</dbReference>
<proteinExistence type="predicted"/>
<dbReference type="Proteomes" id="UP001501447">
    <property type="component" value="Unassembled WGS sequence"/>
</dbReference>
<keyword evidence="3" id="KW-1185">Reference proteome</keyword>
<feature type="compositionally biased region" description="Low complexity" evidence="1">
    <location>
        <begin position="280"/>
        <end position="310"/>
    </location>
</feature>
<organism evidence="2 3">
    <name type="scientific">Streptomyces axinellae</name>
    <dbReference type="NCBI Taxonomy" id="552788"/>
    <lineage>
        <taxon>Bacteria</taxon>
        <taxon>Bacillati</taxon>
        <taxon>Actinomycetota</taxon>
        <taxon>Actinomycetes</taxon>
        <taxon>Kitasatosporales</taxon>
        <taxon>Streptomycetaceae</taxon>
        <taxon>Streptomyces</taxon>
    </lineage>
</organism>
<dbReference type="InterPro" id="IPR029046">
    <property type="entry name" value="LolA/LolB/LppX"/>
</dbReference>
<evidence type="ECO:0000256" key="1">
    <source>
        <dbReference type="SAM" id="MobiDB-lite"/>
    </source>
</evidence>
<accession>A0ABN3QDJ8</accession>
<feature type="region of interest" description="Disordered" evidence="1">
    <location>
        <begin position="280"/>
        <end position="313"/>
    </location>
</feature>
<gene>
    <name evidence="2" type="ORF">GCM10009863_42580</name>
</gene>